<organism evidence="1 2">
    <name type="scientific">Rhodococcus erythropolis</name>
    <name type="common">Arthrobacter picolinophilus</name>
    <dbReference type="NCBI Taxonomy" id="1833"/>
    <lineage>
        <taxon>Bacteria</taxon>
        <taxon>Bacillati</taxon>
        <taxon>Actinomycetota</taxon>
        <taxon>Actinomycetes</taxon>
        <taxon>Mycobacteriales</taxon>
        <taxon>Nocardiaceae</taxon>
        <taxon>Rhodococcus</taxon>
        <taxon>Rhodococcus erythropolis group</taxon>
    </lineage>
</organism>
<name>A0A8I1A1I3_RHOER</name>
<accession>A0A8I1A1I3</accession>
<proteinExistence type="predicted"/>
<sequence>MNAMNLPGAGQRVVRTEVGHALQFETDAHVRYFVEENPVLTLSDDTEVTISLPAPASGTDIAAELTGATIELSTFTADGSLVVLFDTGTVLSVPPSPDFESWNVSAPGNVLVVSTPGGTIAAWNWPSTDGHGYP</sequence>
<dbReference type="InterPro" id="IPR046179">
    <property type="entry name" value="DUF6188"/>
</dbReference>
<evidence type="ECO:0000313" key="1">
    <source>
        <dbReference type="EMBL" id="MBH5144350.1"/>
    </source>
</evidence>
<gene>
    <name evidence="1" type="ORF">I3517_17195</name>
</gene>
<dbReference type="Proteomes" id="UP000627573">
    <property type="component" value="Unassembled WGS sequence"/>
</dbReference>
<dbReference type="AlphaFoldDB" id="A0A8I1A1I3"/>
<keyword evidence="2" id="KW-1185">Reference proteome</keyword>
<reference evidence="1 2" key="1">
    <citation type="submission" date="2020-12" db="EMBL/GenBank/DDBJ databases">
        <title>Draft genome sequence of furan degrading bacterial strain FUR100.</title>
        <authorList>
            <person name="Woiski C."/>
        </authorList>
    </citation>
    <scope>NUCLEOTIDE SEQUENCE [LARGE SCALE GENOMIC DNA]</scope>
    <source>
        <strain evidence="1 2">FUR100</strain>
    </source>
</reference>
<dbReference type="Pfam" id="PF19686">
    <property type="entry name" value="DUF6188"/>
    <property type="match status" value="1"/>
</dbReference>
<evidence type="ECO:0000313" key="2">
    <source>
        <dbReference type="Proteomes" id="UP000627573"/>
    </source>
</evidence>
<dbReference type="EMBL" id="JAECSB010000060">
    <property type="protein sequence ID" value="MBH5144350.1"/>
    <property type="molecule type" value="Genomic_DNA"/>
</dbReference>
<comment type="caution">
    <text evidence="1">The sequence shown here is derived from an EMBL/GenBank/DDBJ whole genome shotgun (WGS) entry which is preliminary data.</text>
</comment>
<protein>
    <submittedName>
        <fullName evidence="1">Uncharacterized protein</fullName>
    </submittedName>
</protein>